<dbReference type="NCBIfam" id="TIGR04183">
    <property type="entry name" value="Por_Secre_tail"/>
    <property type="match status" value="1"/>
</dbReference>
<keyword evidence="1" id="KW-0732">Signal</keyword>
<evidence type="ECO:0000259" key="2">
    <source>
        <dbReference type="PROSITE" id="PS50853"/>
    </source>
</evidence>
<dbReference type="InterPro" id="IPR045474">
    <property type="entry name" value="GEVED"/>
</dbReference>
<accession>A0A5S3N310</accession>
<dbReference type="OrthoDB" id="9792152at2"/>
<keyword evidence="4" id="KW-1185">Reference proteome</keyword>
<dbReference type="InterPro" id="IPR013783">
    <property type="entry name" value="Ig-like_fold"/>
</dbReference>
<dbReference type="SUPFAM" id="SSF49265">
    <property type="entry name" value="Fibronectin type III"/>
    <property type="match status" value="1"/>
</dbReference>
<dbReference type="Proteomes" id="UP000307140">
    <property type="component" value="Unassembled WGS sequence"/>
</dbReference>
<dbReference type="RefSeq" id="WP_138536407.1">
    <property type="nucleotide sequence ID" value="NZ_VANR01000005.1"/>
</dbReference>
<feature type="domain" description="Fibronectin type-III" evidence="2">
    <location>
        <begin position="763"/>
        <end position="852"/>
    </location>
</feature>
<evidence type="ECO:0000313" key="3">
    <source>
        <dbReference type="EMBL" id="TMM29613.1"/>
    </source>
</evidence>
<dbReference type="InterPro" id="IPR036116">
    <property type="entry name" value="FN3_sf"/>
</dbReference>
<dbReference type="Gene3D" id="2.60.40.10">
    <property type="entry name" value="Immunoglobulins"/>
    <property type="match status" value="2"/>
</dbReference>
<organism evidence="3 4">
    <name type="scientific">Polaribacter aestuariivivens</name>
    <dbReference type="NCBI Taxonomy" id="2304626"/>
    <lineage>
        <taxon>Bacteria</taxon>
        <taxon>Pseudomonadati</taxon>
        <taxon>Bacteroidota</taxon>
        <taxon>Flavobacteriia</taxon>
        <taxon>Flavobacteriales</taxon>
        <taxon>Flavobacteriaceae</taxon>
    </lineage>
</organism>
<comment type="caution">
    <text evidence="3">The sequence shown here is derived from an EMBL/GenBank/DDBJ whole genome shotgun (WGS) entry which is preliminary data.</text>
</comment>
<sequence>MKKITLILIFCFFTITILGQQQQWTLLSSKGEEIPKKDLMLRNDMPKKYQLYSLKTLAFKSKINTVKKSKTSILEIPTRNGLKKFDVQLASNFDEDLASKYTDIVAYSGIQVDDASIRVKFSKGLDGFHFSIYEPGKPTYYVDSYTKNSTKLIAYDRSNLEKEVSDFSCDVKEFKATEPAFLSRNANDGFLRTYRLALACTGEYAQFHLNRLGISASATTQVKKAAVLSAMNTSITRINGVFETELSVKLEIVANNEDIIFLDPATDNLTNDDTGLLINESQAVCDDVIGNANYDIGHTFSTGAGGFAGLGVICITGQKASGVTGISQPFGDEFDIDFVAHEFGHQFGANHTFNGTRGSCAGSNRNDATAVEPGSGSTIMGYAGICAPQNIQNDSDTHFHSISIDEMWAVISSTGTCGTATPTGNAAPTANAGLDFSIPKSTPFVLKGIGTDADESNVLTYNWEQTDNEVTVSIPPSSTDTQGAVFRSLPSSFSPNRYMPELSTVISGSTASTWEVVPSVARDLNFSLVVRDNNAGGGSSARDDMKVTVTDAEPFIVTSPNTAVVWDTGSTQTITWNKGTTDIAPINAQNVSIKLSVDGGLTFPIILKDNTPNDGAEEVVIPDNATNNARIMVEAADNIFYNVNSINFRINSTIPTFLISDESGEQFACNSGGDSASYSLDLDFLNGFSESVSFSTTNEPAGSTVTFSPSSINSDGTVVMTISNLDGKTPQKYTINIVAAGNTVSQNIDVALSLTESTFDTINLQTPTNGSAGVPVSETFTWEAEPNASTYDIEVATDSNFTNKIITENTPNNSYTSNILNSGTTYYWRVKPKNSCAEGVFSNTFNFTTEVCVVCTSVANTTYETSTTLVKFNTINNATPVKNSGYEDFTSISTTVVINSSYDLTINANTADDAEGFYSTKTLVWIDWNQNCSFTDPGEQYDLGTATATTNGATTLSPLTITVPSNANLGSTTMRVTTKFTGEGNPSSCEMGADAEVEDYTIIVDNVNAIPDNTFSEFNLYPNPSSGVINLKFDIEENSSDIAIQLFDVRGRLVSEKKFNNISNRFSEEISYENVSKGLYLVKISNGSKQTTKKLILR</sequence>
<dbReference type="InterPro" id="IPR024079">
    <property type="entry name" value="MetalloPept_cat_dom_sf"/>
</dbReference>
<dbReference type="InterPro" id="IPR003961">
    <property type="entry name" value="FN3_dom"/>
</dbReference>
<protein>
    <submittedName>
        <fullName evidence="3">T9SS type A sorting domain-containing protein</fullName>
    </submittedName>
</protein>
<proteinExistence type="predicted"/>
<dbReference type="Pfam" id="PF13583">
    <property type="entry name" value="Reprolysin_4"/>
    <property type="match status" value="1"/>
</dbReference>
<evidence type="ECO:0000256" key="1">
    <source>
        <dbReference type="ARBA" id="ARBA00022729"/>
    </source>
</evidence>
<evidence type="ECO:0000313" key="4">
    <source>
        <dbReference type="Proteomes" id="UP000307140"/>
    </source>
</evidence>
<dbReference type="Pfam" id="PF18962">
    <property type="entry name" value="Por_Secre_tail"/>
    <property type="match status" value="1"/>
</dbReference>
<name>A0A5S3N310_9FLAO</name>
<dbReference type="EMBL" id="VANR01000005">
    <property type="protein sequence ID" value="TMM29613.1"/>
    <property type="molecule type" value="Genomic_DNA"/>
</dbReference>
<reference evidence="3 4" key="1">
    <citation type="submission" date="2019-05" db="EMBL/GenBank/DDBJ databases">
        <title>Polaribacter aestuariivivens sp. nov., isolated from a tidal flat.</title>
        <authorList>
            <person name="Yoon J.-H."/>
        </authorList>
    </citation>
    <scope>NUCLEOTIDE SEQUENCE [LARGE SCALE GENOMIC DNA]</scope>
    <source>
        <strain evidence="3 4">DBTF-3</strain>
    </source>
</reference>
<dbReference type="AlphaFoldDB" id="A0A5S3N310"/>
<dbReference type="PROSITE" id="PS50853">
    <property type="entry name" value="FN3"/>
    <property type="match status" value="1"/>
</dbReference>
<dbReference type="Gene3D" id="3.40.390.10">
    <property type="entry name" value="Collagenase (Catalytic Domain)"/>
    <property type="match status" value="1"/>
</dbReference>
<dbReference type="InterPro" id="IPR026444">
    <property type="entry name" value="Secre_tail"/>
</dbReference>
<gene>
    <name evidence="3" type="ORF">FDT66_10895</name>
</gene>
<dbReference type="GO" id="GO:0008237">
    <property type="term" value="F:metallopeptidase activity"/>
    <property type="evidence" value="ECO:0007669"/>
    <property type="project" value="InterPro"/>
</dbReference>
<dbReference type="Pfam" id="PF20009">
    <property type="entry name" value="GEVED"/>
    <property type="match status" value="1"/>
</dbReference>
<dbReference type="SUPFAM" id="SSF55486">
    <property type="entry name" value="Metalloproteases ('zincins'), catalytic domain"/>
    <property type="match status" value="1"/>
</dbReference>